<accession>A0A8S4R9A9</accession>
<name>A0A8S4R9A9_9NEOP</name>
<organism evidence="1 2">
    <name type="scientific">Pararge aegeria aegeria</name>
    <dbReference type="NCBI Taxonomy" id="348720"/>
    <lineage>
        <taxon>Eukaryota</taxon>
        <taxon>Metazoa</taxon>
        <taxon>Ecdysozoa</taxon>
        <taxon>Arthropoda</taxon>
        <taxon>Hexapoda</taxon>
        <taxon>Insecta</taxon>
        <taxon>Pterygota</taxon>
        <taxon>Neoptera</taxon>
        <taxon>Endopterygota</taxon>
        <taxon>Lepidoptera</taxon>
        <taxon>Glossata</taxon>
        <taxon>Ditrysia</taxon>
        <taxon>Papilionoidea</taxon>
        <taxon>Nymphalidae</taxon>
        <taxon>Satyrinae</taxon>
        <taxon>Satyrini</taxon>
        <taxon>Parargina</taxon>
        <taxon>Pararge</taxon>
    </lineage>
</organism>
<evidence type="ECO:0000313" key="1">
    <source>
        <dbReference type="EMBL" id="CAH2232030.1"/>
    </source>
</evidence>
<comment type="caution">
    <text evidence="1">The sequence shown here is derived from an EMBL/GenBank/DDBJ whole genome shotgun (WGS) entry which is preliminary data.</text>
</comment>
<protein>
    <submittedName>
        <fullName evidence="1">Jg7487 protein</fullName>
    </submittedName>
</protein>
<dbReference type="OrthoDB" id="407509at2759"/>
<dbReference type="Proteomes" id="UP000838756">
    <property type="component" value="Unassembled WGS sequence"/>
</dbReference>
<keyword evidence="2" id="KW-1185">Reference proteome</keyword>
<reference evidence="1" key="1">
    <citation type="submission" date="2022-03" db="EMBL/GenBank/DDBJ databases">
        <authorList>
            <person name="Lindestad O."/>
        </authorList>
    </citation>
    <scope>NUCLEOTIDE SEQUENCE</scope>
</reference>
<sequence>MLLGSSNKHGGVSPPELCHKKLHNYAYKVTMGLISKFRVIQRATERAMLSITTSNEEISKVTIDIVISQQITEVKHIDRKTLLVLWGWNGDPAPVTQRW</sequence>
<evidence type="ECO:0000313" key="2">
    <source>
        <dbReference type="Proteomes" id="UP000838756"/>
    </source>
</evidence>
<dbReference type="EMBL" id="CAKXAJ010024862">
    <property type="protein sequence ID" value="CAH2232030.1"/>
    <property type="molecule type" value="Genomic_DNA"/>
</dbReference>
<dbReference type="AlphaFoldDB" id="A0A8S4R9A9"/>
<gene>
    <name evidence="1" type="primary">jg7487</name>
    <name evidence="1" type="ORF">PAEG_LOCUS10378</name>
</gene>
<proteinExistence type="predicted"/>